<dbReference type="Proteomes" id="UP000255460">
    <property type="component" value="Unassembled WGS sequence"/>
</dbReference>
<evidence type="ECO:0000313" key="3">
    <source>
        <dbReference type="Proteomes" id="UP000255460"/>
    </source>
</evidence>
<protein>
    <submittedName>
        <fullName evidence="2">Uncharacterized protein</fullName>
    </submittedName>
</protein>
<evidence type="ECO:0000256" key="1">
    <source>
        <dbReference type="SAM" id="Phobius"/>
    </source>
</evidence>
<sequence length="79" mass="9022">MSFSSAHGGKYGTLLYGLIRICWLNSIVQEVYLHQVYLLTTSCAYTCIPFFYIILRKYDGIQISYAMEPACTGSTFIQF</sequence>
<reference evidence="2 3" key="1">
    <citation type="submission" date="2018-06" db="EMBL/GenBank/DDBJ databases">
        <authorList>
            <consortium name="Pathogen Informatics"/>
            <person name="Doyle S."/>
        </authorList>
    </citation>
    <scope>NUCLEOTIDE SEQUENCE [LARGE SCALE GENOMIC DNA]</scope>
    <source>
        <strain evidence="2 3">NCTC10418</strain>
    </source>
</reference>
<feature type="transmembrane region" description="Helical" evidence="1">
    <location>
        <begin position="36"/>
        <end position="55"/>
    </location>
</feature>
<name>A0A376L2M0_ECOLX</name>
<evidence type="ECO:0000313" key="2">
    <source>
        <dbReference type="EMBL" id="STE89099.1"/>
    </source>
</evidence>
<dbReference type="EMBL" id="UFZQ01000001">
    <property type="protein sequence ID" value="STE89099.1"/>
    <property type="molecule type" value="Genomic_DNA"/>
</dbReference>
<accession>A0A376L2M0</accession>
<dbReference type="AlphaFoldDB" id="A0A376L2M0"/>
<keyword evidence="1" id="KW-0812">Transmembrane</keyword>
<proteinExistence type="predicted"/>
<gene>
    <name evidence="2" type="ORF">NCTC10418_06821</name>
</gene>
<keyword evidence="1" id="KW-0472">Membrane</keyword>
<organism evidence="2 3">
    <name type="scientific">Escherichia coli</name>
    <dbReference type="NCBI Taxonomy" id="562"/>
    <lineage>
        <taxon>Bacteria</taxon>
        <taxon>Pseudomonadati</taxon>
        <taxon>Pseudomonadota</taxon>
        <taxon>Gammaproteobacteria</taxon>
        <taxon>Enterobacterales</taxon>
        <taxon>Enterobacteriaceae</taxon>
        <taxon>Escherichia</taxon>
    </lineage>
</organism>
<keyword evidence="1" id="KW-1133">Transmembrane helix</keyword>